<dbReference type="AlphaFoldDB" id="A0A0H3AU67"/>
<feature type="transmembrane region" description="Helical" evidence="5">
    <location>
        <begin position="47"/>
        <end position="79"/>
    </location>
</feature>
<protein>
    <submittedName>
        <fullName evidence="6">Type IV secretion system protein VirB3</fullName>
    </submittedName>
</protein>
<gene>
    <name evidence="6" type="ordered locus">BOV_A0061</name>
</gene>
<evidence type="ECO:0000313" key="6">
    <source>
        <dbReference type="EMBL" id="ABQ62064.1"/>
    </source>
</evidence>
<evidence type="ECO:0000256" key="5">
    <source>
        <dbReference type="SAM" id="Phobius"/>
    </source>
</evidence>
<evidence type="ECO:0000256" key="3">
    <source>
        <dbReference type="ARBA" id="ARBA00022989"/>
    </source>
</evidence>
<keyword evidence="7" id="KW-1185">Reference proteome</keyword>
<dbReference type="Proteomes" id="UP000006383">
    <property type="component" value="Chromosome II"/>
</dbReference>
<dbReference type="InterPro" id="IPR007792">
    <property type="entry name" value="T4SS_VirB3/TrbD/AvhB"/>
</dbReference>
<name>A0A0H3AU67_BRUO2</name>
<keyword evidence="2 5" id="KW-0812">Transmembrane</keyword>
<dbReference type="HOGENOM" id="CLU_158477_0_0_5"/>
<comment type="subcellular location">
    <subcellularLocation>
        <location evidence="1">Membrane</location>
    </subcellularLocation>
</comment>
<organism evidence="6 7">
    <name type="scientific">Brucella ovis (strain ATCC 25840 / 63/290 / NCTC 10512)</name>
    <dbReference type="NCBI Taxonomy" id="444178"/>
    <lineage>
        <taxon>Bacteria</taxon>
        <taxon>Pseudomonadati</taxon>
        <taxon>Pseudomonadota</taxon>
        <taxon>Alphaproteobacteria</taxon>
        <taxon>Hyphomicrobiales</taxon>
        <taxon>Brucellaceae</taxon>
        <taxon>Brucella/Ochrobactrum group</taxon>
        <taxon>Brucella</taxon>
    </lineage>
</organism>
<evidence type="ECO:0000256" key="4">
    <source>
        <dbReference type="ARBA" id="ARBA00023136"/>
    </source>
</evidence>
<dbReference type="GO" id="GO:0016020">
    <property type="term" value="C:membrane"/>
    <property type="evidence" value="ECO:0007669"/>
    <property type="project" value="UniProtKB-SubCell"/>
</dbReference>
<keyword evidence="3 5" id="KW-1133">Transmembrane helix</keyword>
<keyword evidence="4 5" id="KW-0472">Membrane</keyword>
<dbReference type="Pfam" id="PF05101">
    <property type="entry name" value="VirB3"/>
    <property type="match status" value="1"/>
</dbReference>
<evidence type="ECO:0000313" key="7">
    <source>
        <dbReference type="Proteomes" id="UP000006383"/>
    </source>
</evidence>
<sequence>MPLTCLGKGTQIMTTAPQESNARSAGYRGDPIFKGCTRPAMLFGVPVIPLVIVGGSIVLLSVWISMFILPLIVPIVLVMRQITQTDDQMFRLLGLKAQFRLIHFNRTGRFWRASAYSPIAFTKRKRES</sequence>
<reference evidence="7" key="1">
    <citation type="journal article" date="2009" name="PLoS ONE">
        <title>Genome degradation in Brucella ovis corresponds with narrowing of its host range and tissue tropism.</title>
        <authorList>
            <person name="Tsolis R.M."/>
            <person name="Seshadri R."/>
            <person name="Santos R.L."/>
            <person name="Sangari F.J."/>
            <person name="Lobo J.M."/>
            <person name="de Jong M.F."/>
            <person name="Ren Q."/>
            <person name="Myers G."/>
            <person name="Brinkac L.M."/>
            <person name="Nelson W.C."/>
            <person name="Deboy R.T."/>
            <person name="Angiuoli S."/>
            <person name="Khouri H."/>
            <person name="Dimitrov G."/>
            <person name="Robinson J.R."/>
            <person name="Mulligan S."/>
            <person name="Walker R.L."/>
            <person name="Elzer P.E."/>
            <person name="Hassan K.A."/>
            <person name="Paulsen I.T."/>
        </authorList>
    </citation>
    <scope>NUCLEOTIDE SEQUENCE [LARGE SCALE GENOMIC DNA]</scope>
    <source>
        <strain evidence="7">ATCC 25840 / 63/290 / NCTC 10512</strain>
    </source>
</reference>
<proteinExistence type="predicted"/>
<dbReference type="KEGG" id="bov:BOV_A0061"/>
<evidence type="ECO:0000256" key="2">
    <source>
        <dbReference type="ARBA" id="ARBA00022692"/>
    </source>
</evidence>
<dbReference type="EMBL" id="CP000709">
    <property type="protein sequence ID" value="ABQ62064.1"/>
    <property type="molecule type" value="Genomic_DNA"/>
</dbReference>
<accession>A0A0H3AU67</accession>
<evidence type="ECO:0000256" key="1">
    <source>
        <dbReference type="ARBA" id="ARBA00004370"/>
    </source>
</evidence>